<organism evidence="3 4">
    <name type="scientific">Collichthys lucidus</name>
    <name type="common">Big head croaker</name>
    <name type="synonym">Sciaena lucida</name>
    <dbReference type="NCBI Taxonomy" id="240159"/>
    <lineage>
        <taxon>Eukaryota</taxon>
        <taxon>Metazoa</taxon>
        <taxon>Chordata</taxon>
        <taxon>Craniata</taxon>
        <taxon>Vertebrata</taxon>
        <taxon>Euteleostomi</taxon>
        <taxon>Actinopterygii</taxon>
        <taxon>Neopterygii</taxon>
        <taxon>Teleostei</taxon>
        <taxon>Neoteleostei</taxon>
        <taxon>Acanthomorphata</taxon>
        <taxon>Eupercaria</taxon>
        <taxon>Sciaenidae</taxon>
        <taxon>Collichthys</taxon>
    </lineage>
</organism>
<dbReference type="PANTHER" id="PTHR47331">
    <property type="entry name" value="PHD-TYPE DOMAIN-CONTAINING PROTEIN"/>
    <property type="match status" value="1"/>
</dbReference>
<evidence type="ECO:0008006" key="5">
    <source>
        <dbReference type="Google" id="ProtNLM"/>
    </source>
</evidence>
<dbReference type="PANTHER" id="PTHR47331:SF6">
    <property type="entry name" value="DOUBLECORTIN DOMAIN-CONTAINING PROTEIN"/>
    <property type="match status" value="1"/>
</dbReference>
<evidence type="ECO:0000313" key="3">
    <source>
        <dbReference type="EMBL" id="TKS65861.1"/>
    </source>
</evidence>
<proteinExistence type="predicted"/>
<dbReference type="InterPro" id="IPR036397">
    <property type="entry name" value="RNaseH_sf"/>
</dbReference>
<gene>
    <name evidence="3" type="ORF">D9C73_028134</name>
</gene>
<accession>A0A4U5TYA0</accession>
<feature type="compositionally biased region" description="Low complexity" evidence="2">
    <location>
        <begin position="109"/>
        <end position="118"/>
    </location>
</feature>
<dbReference type="AlphaFoldDB" id="A0A4U5TYA0"/>
<evidence type="ECO:0000256" key="2">
    <source>
        <dbReference type="SAM" id="MobiDB-lite"/>
    </source>
</evidence>
<dbReference type="GO" id="GO:0003676">
    <property type="term" value="F:nucleic acid binding"/>
    <property type="evidence" value="ECO:0007669"/>
    <property type="project" value="InterPro"/>
</dbReference>
<feature type="region of interest" description="Disordered" evidence="2">
    <location>
        <begin position="109"/>
        <end position="187"/>
    </location>
</feature>
<feature type="compositionally biased region" description="Polar residues" evidence="2">
    <location>
        <begin position="153"/>
        <end position="162"/>
    </location>
</feature>
<feature type="region of interest" description="Disordered" evidence="2">
    <location>
        <begin position="1"/>
        <end position="40"/>
    </location>
</feature>
<dbReference type="EMBL" id="ML241159">
    <property type="protein sequence ID" value="TKS65861.1"/>
    <property type="molecule type" value="Genomic_DNA"/>
</dbReference>
<keyword evidence="1" id="KW-0175">Coiled coil</keyword>
<feature type="compositionally biased region" description="Basic and acidic residues" evidence="2">
    <location>
        <begin position="501"/>
        <end position="512"/>
    </location>
</feature>
<feature type="coiled-coil region" evidence="1">
    <location>
        <begin position="52"/>
        <end position="90"/>
    </location>
</feature>
<feature type="region of interest" description="Disordered" evidence="2">
    <location>
        <begin position="452"/>
        <end position="537"/>
    </location>
</feature>
<protein>
    <recommendedName>
        <fullName evidence="5">Integrase zinc-binding domain-containing protein</fullName>
    </recommendedName>
</protein>
<sequence>MDEDKEVQQELSAQEVQLKDTDEQSLEVRSQLSSSHRTKGLRASAISMAAAQARANAEAAKAKAAYSRKEKELKIEKARLEAELDALNQERDVDAAIAKALVMEAAAAEGSSRGSLAEFESLPKEQNAREKVSEYVAKHTHVQDSHLEEGSDLTPQSPQLPAQPTHIHRHSASTPAQPSTLPGDGTQQRLSLQHAHMQPPVSHQIDREQHMSQSNTLYYQHPHGVNQPHPKRESGVSSYSPHHPPSQDVNGNISDLAKFLTRTQLVTSGLSRFDDQPENYLSWRSTFTSVLQGLDISANEEVDLLIKWLGPESSQLARRMKSVSIGHPSAALRLIWTRLEERYGAPEAIEKALFAKLDNFPKISNRDNCRLSELADLVLELEAAKQDSYLQGLAYLATARGVGPIVEKLPFYLQEKWMTYGSKYKEEKRVAFPPFVVFSDFIRREARARNDPSFNACSSAAPRKGKDRKPEYQKPKCNSEKHLAALHPGPTPKGPKLQSPYKDHGGESKDAPEQSDDASSSTATTMCTQEPRMSQEGGPMARAVAHLRHVAQSFHKPSPDTGCVGWHLCKKGVTASELTAAERVIIKTVQHEVYADEIRCIQQGQDLPAQSPLKKLHPVVDAEGLLRIGGRITHSNLPTDETHPLLIPGKHHVATLLIRHHHFRVQHQGRHFTEGAVRASGLWIVGAKRAISSMVFKCVICRRLRGKLEQQQIADLPQGRLKQEPPFTNVGLDVFGPWEVVTRRTRGGSANSSFAIRGPAKQLRSDRGTNFVGANSNLKAATEAEEESVRTYLCSQKCTWVFNLPHAPNMGGSWERMIDPEAPLILTLAMLLTQEERTGLSRDILGKMET</sequence>
<reference evidence="3 4" key="1">
    <citation type="submission" date="2019-01" db="EMBL/GenBank/DDBJ databases">
        <title>Genome Assembly of Collichthys lucidus.</title>
        <authorList>
            <person name="Cai M."/>
            <person name="Xiao S."/>
        </authorList>
    </citation>
    <scope>NUCLEOTIDE SEQUENCE [LARGE SCALE GENOMIC DNA]</scope>
    <source>
        <strain evidence="3">JT15FE1705JMU</strain>
        <tissue evidence="3">Muscle</tissue>
    </source>
</reference>
<dbReference type="STRING" id="240159.A0A4U5TYA0"/>
<evidence type="ECO:0000256" key="1">
    <source>
        <dbReference type="SAM" id="Coils"/>
    </source>
</evidence>
<feature type="compositionally biased region" description="Polar residues" evidence="2">
    <location>
        <begin position="172"/>
        <end position="187"/>
    </location>
</feature>
<keyword evidence="4" id="KW-1185">Reference proteome</keyword>
<dbReference type="Gene3D" id="3.30.420.10">
    <property type="entry name" value="Ribonuclease H-like superfamily/Ribonuclease H"/>
    <property type="match status" value="1"/>
</dbReference>
<feature type="region of interest" description="Disordered" evidence="2">
    <location>
        <begin position="219"/>
        <end position="250"/>
    </location>
</feature>
<feature type="compositionally biased region" description="Basic and acidic residues" evidence="2">
    <location>
        <begin position="468"/>
        <end position="483"/>
    </location>
</feature>
<feature type="compositionally biased region" description="Basic and acidic residues" evidence="2">
    <location>
        <begin position="121"/>
        <end position="149"/>
    </location>
</feature>
<evidence type="ECO:0000313" key="4">
    <source>
        <dbReference type="Proteomes" id="UP000298787"/>
    </source>
</evidence>
<name>A0A4U5TYA0_COLLU</name>
<dbReference type="Proteomes" id="UP000298787">
    <property type="component" value="Unassembled WGS sequence"/>
</dbReference>